<feature type="transmembrane region" description="Helical" evidence="9">
    <location>
        <begin position="70"/>
        <end position="89"/>
    </location>
</feature>
<dbReference type="EC" id="3.4.23.36" evidence="9"/>
<evidence type="ECO:0000256" key="8">
    <source>
        <dbReference type="ARBA" id="ARBA00023136"/>
    </source>
</evidence>
<keyword evidence="2 9" id="KW-1003">Cell membrane</keyword>
<comment type="pathway">
    <text evidence="9">Protein modification; lipoprotein biosynthesis (signal peptide cleavage).</text>
</comment>
<feature type="transmembrane region" description="Helical" evidence="9">
    <location>
        <begin position="12"/>
        <end position="34"/>
    </location>
</feature>
<comment type="subcellular location">
    <subcellularLocation>
        <location evidence="9">Cell membrane</location>
        <topology evidence="9">Multi-pass membrane protein</topology>
    </subcellularLocation>
</comment>
<keyword evidence="6 9" id="KW-0378">Hydrolase</keyword>
<evidence type="ECO:0000256" key="7">
    <source>
        <dbReference type="ARBA" id="ARBA00022989"/>
    </source>
</evidence>
<dbReference type="GO" id="GO:0005886">
    <property type="term" value="C:plasma membrane"/>
    <property type="evidence" value="ECO:0007669"/>
    <property type="project" value="UniProtKB-SubCell"/>
</dbReference>
<comment type="caution">
    <text evidence="11">The sequence shown here is derived from an EMBL/GenBank/DDBJ whole genome shotgun (WGS) entry which is preliminary data.</text>
</comment>
<feature type="transmembrane region" description="Helical" evidence="9">
    <location>
        <begin position="137"/>
        <end position="158"/>
    </location>
</feature>
<evidence type="ECO:0000256" key="10">
    <source>
        <dbReference type="RuleBase" id="RU004181"/>
    </source>
</evidence>
<feature type="transmembrane region" description="Helical" evidence="9">
    <location>
        <begin position="101"/>
        <end position="122"/>
    </location>
</feature>
<evidence type="ECO:0000313" key="11">
    <source>
        <dbReference type="EMBL" id="TCW01210.1"/>
    </source>
</evidence>
<dbReference type="PRINTS" id="PR00781">
    <property type="entry name" value="LIPOSIGPTASE"/>
</dbReference>
<evidence type="ECO:0000256" key="1">
    <source>
        <dbReference type="ARBA" id="ARBA00006139"/>
    </source>
</evidence>
<organism evidence="11 12">
    <name type="scientific">Longibaculum muris</name>
    <dbReference type="NCBI Taxonomy" id="1796628"/>
    <lineage>
        <taxon>Bacteria</taxon>
        <taxon>Bacillati</taxon>
        <taxon>Bacillota</taxon>
        <taxon>Erysipelotrichia</taxon>
        <taxon>Erysipelotrichales</taxon>
        <taxon>Coprobacillaceae</taxon>
        <taxon>Longibaculum</taxon>
    </lineage>
</organism>
<protein>
    <recommendedName>
        <fullName evidence="9">Lipoprotein signal peptidase</fullName>
        <ecNumber evidence="9">3.4.23.36</ecNumber>
    </recommendedName>
    <alternativeName>
        <fullName evidence="9">Prolipoprotein signal peptidase</fullName>
    </alternativeName>
    <alternativeName>
        <fullName evidence="9">Signal peptidase II</fullName>
        <shortName evidence="9">SPase II</shortName>
    </alternativeName>
</protein>
<keyword evidence="8 9" id="KW-0472">Membrane</keyword>
<evidence type="ECO:0000256" key="6">
    <source>
        <dbReference type="ARBA" id="ARBA00022801"/>
    </source>
</evidence>
<dbReference type="InterPro" id="IPR001872">
    <property type="entry name" value="Peptidase_A8"/>
</dbReference>
<proteinExistence type="inferred from homology"/>
<gene>
    <name evidence="9" type="primary">lspA</name>
    <name evidence="11" type="ORF">EDD60_10427</name>
</gene>
<dbReference type="GO" id="GO:0004190">
    <property type="term" value="F:aspartic-type endopeptidase activity"/>
    <property type="evidence" value="ECO:0007669"/>
    <property type="project" value="UniProtKB-UniRule"/>
</dbReference>
<keyword evidence="5 9" id="KW-0064">Aspartyl protease</keyword>
<dbReference type="PANTHER" id="PTHR33695:SF1">
    <property type="entry name" value="LIPOPROTEIN SIGNAL PEPTIDASE"/>
    <property type="match status" value="1"/>
</dbReference>
<keyword evidence="4 9" id="KW-0812">Transmembrane</keyword>
<evidence type="ECO:0000256" key="2">
    <source>
        <dbReference type="ARBA" id="ARBA00022475"/>
    </source>
</evidence>
<accession>A0A4R3Z8K6</accession>
<dbReference type="UniPathway" id="UPA00665"/>
<dbReference type="RefSeq" id="WP_195598774.1">
    <property type="nucleotide sequence ID" value="NZ_JADMQS010000001.1"/>
</dbReference>
<feature type="active site" evidence="9">
    <location>
        <position position="142"/>
    </location>
</feature>
<comment type="similarity">
    <text evidence="1 9 10">Belongs to the peptidase A8 family.</text>
</comment>
<evidence type="ECO:0000256" key="5">
    <source>
        <dbReference type="ARBA" id="ARBA00022750"/>
    </source>
</evidence>
<sequence>MKVKKLGLTYKNLFMYLLTFIVIVVGDQVTKLIVDHTLALGGSYSIIDNFFYFTYSHNDGGAWGIFSGKMNLFFIVSIVATIGIVYFFLQSETYQKITRFGLVLVFCGMIGNLIDRVVFGYVRDFIDFIIFGYDFPIFNVADMAITIGIFLVILEVGIEEYKAWKISKSQL</sequence>
<dbReference type="PANTHER" id="PTHR33695">
    <property type="entry name" value="LIPOPROTEIN SIGNAL PEPTIDASE"/>
    <property type="match status" value="1"/>
</dbReference>
<name>A0A4R3Z8K6_9FIRM</name>
<reference evidence="11 12" key="1">
    <citation type="submission" date="2019-03" db="EMBL/GenBank/DDBJ databases">
        <title>Genomic Encyclopedia of Type Strains, Phase IV (KMG-IV): sequencing the most valuable type-strain genomes for metagenomic binning, comparative biology and taxonomic classification.</title>
        <authorList>
            <person name="Goeker M."/>
        </authorList>
    </citation>
    <scope>NUCLEOTIDE SEQUENCE [LARGE SCALE GENOMIC DNA]</scope>
    <source>
        <strain evidence="11 12">DSM 29487</strain>
    </source>
</reference>
<dbReference type="Pfam" id="PF01252">
    <property type="entry name" value="Peptidase_A8"/>
    <property type="match status" value="1"/>
</dbReference>
<evidence type="ECO:0000313" key="12">
    <source>
        <dbReference type="Proteomes" id="UP000295515"/>
    </source>
</evidence>
<keyword evidence="7 9" id="KW-1133">Transmembrane helix</keyword>
<dbReference type="EMBL" id="SMCQ01000004">
    <property type="protein sequence ID" value="TCW01210.1"/>
    <property type="molecule type" value="Genomic_DNA"/>
</dbReference>
<evidence type="ECO:0000256" key="4">
    <source>
        <dbReference type="ARBA" id="ARBA00022692"/>
    </source>
</evidence>
<dbReference type="NCBIfam" id="TIGR00077">
    <property type="entry name" value="lspA"/>
    <property type="match status" value="1"/>
</dbReference>
<dbReference type="AlphaFoldDB" id="A0A4R3Z8K6"/>
<comment type="catalytic activity">
    <reaction evidence="9">
        <text>Release of signal peptides from bacterial membrane prolipoproteins. Hydrolyzes -Xaa-Yaa-Zaa-|-(S,diacylglyceryl)Cys-, in which Xaa is hydrophobic (preferably Leu), and Yaa (Ala or Ser) and Zaa (Gly or Ala) have small, neutral side chains.</text>
        <dbReference type="EC" id="3.4.23.36"/>
    </reaction>
</comment>
<comment type="function">
    <text evidence="9">This protein specifically catalyzes the removal of signal peptides from prolipoproteins.</text>
</comment>
<keyword evidence="3 9" id="KW-0645">Protease</keyword>
<dbReference type="HAMAP" id="MF_00161">
    <property type="entry name" value="LspA"/>
    <property type="match status" value="1"/>
</dbReference>
<evidence type="ECO:0000256" key="3">
    <source>
        <dbReference type="ARBA" id="ARBA00022670"/>
    </source>
</evidence>
<feature type="active site" evidence="9">
    <location>
        <position position="124"/>
    </location>
</feature>
<evidence type="ECO:0000256" key="9">
    <source>
        <dbReference type="HAMAP-Rule" id="MF_00161"/>
    </source>
</evidence>
<keyword evidence="12" id="KW-1185">Reference proteome</keyword>
<dbReference type="Proteomes" id="UP000295515">
    <property type="component" value="Unassembled WGS sequence"/>
</dbReference>
<dbReference type="GeneID" id="98914722"/>
<dbReference type="GO" id="GO:0006508">
    <property type="term" value="P:proteolysis"/>
    <property type="evidence" value="ECO:0007669"/>
    <property type="project" value="UniProtKB-KW"/>
</dbReference>